<organism evidence="2 3">
    <name type="scientific">Alitibacter langaaensis DSM 22999</name>
    <dbReference type="NCBI Taxonomy" id="1122935"/>
    <lineage>
        <taxon>Bacteria</taxon>
        <taxon>Pseudomonadati</taxon>
        <taxon>Pseudomonadota</taxon>
        <taxon>Gammaproteobacteria</taxon>
        <taxon>Pasteurellales</taxon>
        <taxon>Pasteurellaceae</taxon>
        <taxon>Alitibacter</taxon>
    </lineage>
</organism>
<sequence>MLLTIEHVLPQTLDKNSQWQKLWSDDNHQLWLHRLANLVPLNKRRNSSASNWDFKDKKEKYFTGIENVSSYALTSQVLKEGEWTIEVVENGCVLIIR</sequence>
<dbReference type="InterPro" id="IPR011089">
    <property type="entry name" value="GmrSD_C"/>
</dbReference>
<proteinExistence type="predicted"/>
<protein>
    <submittedName>
        <fullName evidence="2">Uncharacterized protein DUF1524</fullName>
    </submittedName>
</protein>
<evidence type="ECO:0000313" key="3">
    <source>
        <dbReference type="Proteomes" id="UP000245909"/>
    </source>
</evidence>
<evidence type="ECO:0000259" key="1">
    <source>
        <dbReference type="Pfam" id="PF07510"/>
    </source>
</evidence>
<dbReference type="PANTHER" id="PTHR35149:SF2">
    <property type="entry name" value="DUF262 DOMAIN-CONTAINING PROTEIN"/>
    <property type="match status" value="1"/>
</dbReference>
<dbReference type="PANTHER" id="PTHR35149">
    <property type="entry name" value="SLL5132 PROTEIN"/>
    <property type="match status" value="1"/>
</dbReference>
<accession>A0A2U0T857</accession>
<name>A0A2U0T857_9PAST</name>
<dbReference type="OrthoDB" id="9798761at2"/>
<gene>
    <name evidence="2" type="ORF">C8D76_1044</name>
</gene>
<comment type="caution">
    <text evidence="2">The sequence shown here is derived from an EMBL/GenBank/DDBJ whole genome shotgun (WGS) entry which is preliminary data.</text>
</comment>
<keyword evidence="3" id="KW-1185">Reference proteome</keyword>
<evidence type="ECO:0000313" key="2">
    <source>
        <dbReference type="EMBL" id="PVX39803.1"/>
    </source>
</evidence>
<reference evidence="2 3" key="1">
    <citation type="submission" date="2018-05" db="EMBL/GenBank/DDBJ databases">
        <title>Genomic Encyclopedia of Type Strains, Phase IV (KMG-IV): sequencing the most valuable type-strain genomes for metagenomic binning, comparative biology and taxonomic classification.</title>
        <authorList>
            <person name="Goeker M."/>
        </authorList>
    </citation>
    <scope>NUCLEOTIDE SEQUENCE [LARGE SCALE GENOMIC DNA]</scope>
    <source>
        <strain evidence="2 3">DSM 22999</strain>
    </source>
</reference>
<feature type="domain" description="GmrSD restriction endonucleases C-terminal" evidence="1">
    <location>
        <begin position="4"/>
        <end position="90"/>
    </location>
</feature>
<dbReference type="Pfam" id="PF07510">
    <property type="entry name" value="GmrSD_C"/>
    <property type="match status" value="1"/>
</dbReference>
<dbReference type="AlphaFoldDB" id="A0A2U0T857"/>
<dbReference type="Proteomes" id="UP000245909">
    <property type="component" value="Unassembled WGS sequence"/>
</dbReference>
<dbReference type="RefSeq" id="WP_116631521.1">
    <property type="nucleotide sequence ID" value="NZ_QENU01000004.1"/>
</dbReference>
<dbReference type="EMBL" id="QENU01000004">
    <property type="protein sequence ID" value="PVX39803.1"/>
    <property type="molecule type" value="Genomic_DNA"/>
</dbReference>